<dbReference type="SUPFAM" id="SSF109604">
    <property type="entry name" value="HD-domain/PDEase-like"/>
    <property type="match status" value="1"/>
</dbReference>
<dbReference type="PANTHER" id="PTHR40202">
    <property type="match status" value="1"/>
</dbReference>
<dbReference type="InterPro" id="IPR052567">
    <property type="entry name" value="OP_Dioxygenase"/>
</dbReference>
<reference evidence="1" key="2">
    <citation type="journal article" date="2022" name="Microbiol. Resour. Announc.">
        <title>Metagenome Sequencing to Explore Phylogenomics of Terrestrial Cyanobacteria.</title>
        <authorList>
            <person name="Ward R.D."/>
            <person name="Stajich J.E."/>
            <person name="Johansen J.R."/>
            <person name="Huntemann M."/>
            <person name="Clum A."/>
            <person name="Foster B."/>
            <person name="Foster B."/>
            <person name="Roux S."/>
            <person name="Palaniappan K."/>
            <person name="Varghese N."/>
            <person name="Mukherjee S."/>
            <person name="Reddy T.B.K."/>
            <person name="Daum C."/>
            <person name="Copeland A."/>
            <person name="Chen I.A."/>
            <person name="Ivanova N.N."/>
            <person name="Kyrpides N.C."/>
            <person name="Shapiro N."/>
            <person name="Eloe-Fadrosh E.A."/>
            <person name="Pietrasiak N."/>
        </authorList>
    </citation>
    <scope>NUCLEOTIDE SEQUENCE</scope>
    <source>
        <strain evidence="1">CPER-KK1</strain>
    </source>
</reference>
<protein>
    <submittedName>
        <fullName evidence="1">HD domain-containing protein</fullName>
    </submittedName>
</protein>
<dbReference type="CDD" id="cd00077">
    <property type="entry name" value="HDc"/>
    <property type="match status" value="1"/>
</dbReference>
<organism evidence="1 2">
    <name type="scientific">Symplocastrum torsivum CPER-KK1</name>
    <dbReference type="NCBI Taxonomy" id="450513"/>
    <lineage>
        <taxon>Bacteria</taxon>
        <taxon>Bacillati</taxon>
        <taxon>Cyanobacteriota</taxon>
        <taxon>Cyanophyceae</taxon>
        <taxon>Oscillatoriophycideae</taxon>
        <taxon>Oscillatoriales</taxon>
        <taxon>Microcoleaceae</taxon>
        <taxon>Symplocastrum</taxon>
    </lineage>
</organism>
<evidence type="ECO:0000313" key="1">
    <source>
        <dbReference type="EMBL" id="MBW4546370.1"/>
    </source>
</evidence>
<reference evidence="1" key="1">
    <citation type="submission" date="2021-05" db="EMBL/GenBank/DDBJ databases">
        <authorList>
            <person name="Pietrasiak N."/>
            <person name="Ward R."/>
            <person name="Stajich J.E."/>
            <person name="Kurbessoian T."/>
        </authorList>
    </citation>
    <scope>NUCLEOTIDE SEQUENCE</scope>
    <source>
        <strain evidence="1">CPER-KK1</strain>
    </source>
</reference>
<gene>
    <name evidence="1" type="ORF">KME25_18275</name>
</gene>
<dbReference type="InterPro" id="IPR017670">
    <property type="entry name" value="Phosphonate_degrad-assoc"/>
</dbReference>
<dbReference type="Gene3D" id="1.10.3210.10">
    <property type="entry name" value="Hypothetical protein af1432"/>
    <property type="match status" value="1"/>
</dbReference>
<name>A0A951PLY7_9CYAN</name>
<accession>A0A951PLY7</accession>
<dbReference type="Proteomes" id="UP000753908">
    <property type="component" value="Unassembled WGS sequence"/>
</dbReference>
<dbReference type="InterPro" id="IPR003607">
    <property type="entry name" value="HD/PDEase_dom"/>
</dbReference>
<dbReference type="AlphaFoldDB" id="A0A951PLY7"/>
<evidence type="ECO:0000313" key="2">
    <source>
        <dbReference type="Proteomes" id="UP000753908"/>
    </source>
</evidence>
<comment type="caution">
    <text evidence="1">The sequence shown here is derived from an EMBL/GenBank/DDBJ whole genome shotgun (WGS) entry which is preliminary data.</text>
</comment>
<dbReference type="PANTHER" id="PTHR40202:SF1">
    <property type="entry name" value="HD DOMAIN-CONTAINING PROTEIN"/>
    <property type="match status" value="1"/>
</dbReference>
<dbReference type="NCBIfam" id="TIGR03276">
    <property type="entry name" value="Phn-HD"/>
    <property type="match status" value="1"/>
</dbReference>
<proteinExistence type="predicted"/>
<sequence>MKPNLEEITNLLTQKGTAMYGREAVSQLEHALQCATLAELGGESNEIITACLLHDFGHLIHNLGEQAADEGIDDRHEYRAIPYLRSLFAESVTEPIRLHVDAKRYLCFVSKDYWATLSAASKKSLELQGGIFSSVEAEAFINQPHAKEAVQLRIWDDQAKVPGKMTPNLAHFTSIMAACVLRI</sequence>
<dbReference type="EMBL" id="JAHHIF010000024">
    <property type="protein sequence ID" value="MBW4546370.1"/>
    <property type="molecule type" value="Genomic_DNA"/>
</dbReference>